<evidence type="ECO:0000313" key="2">
    <source>
        <dbReference type="Proteomes" id="UP001232063"/>
    </source>
</evidence>
<gene>
    <name evidence="1" type="ORF">QNI22_08320</name>
</gene>
<accession>A0AAE3R4S0</accession>
<organism evidence="1 2">
    <name type="scientific">Xanthocytophaga agilis</name>
    <dbReference type="NCBI Taxonomy" id="3048010"/>
    <lineage>
        <taxon>Bacteria</taxon>
        <taxon>Pseudomonadati</taxon>
        <taxon>Bacteroidota</taxon>
        <taxon>Cytophagia</taxon>
        <taxon>Cytophagales</taxon>
        <taxon>Rhodocytophagaceae</taxon>
        <taxon>Xanthocytophaga</taxon>
    </lineage>
</organism>
<sequence length="86" mass="9934">MQTISQTDPLLIIYKNHVPEFTITGSTFHIQSKLNETEIELDVTIMEIQTAYMVFIDDLPELEETSNLIMKYGSDSIYVELLKYVS</sequence>
<dbReference type="EMBL" id="JASJOU010000002">
    <property type="protein sequence ID" value="MDJ1500647.1"/>
    <property type="molecule type" value="Genomic_DNA"/>
</dbReference>
<protein>
    <submittedName>
        <fullName evidence="1">Uncharacterized protein</fullName>
    </submittedName>
</protein>
<comment type="caution">
    <text evidence="1">The sequence shown here is derived from an EMBL/GenBank/DDBJ whole genome shotgun (WGS) entry which is preliminary data.</text>
</comment>
<reference evidence="1" key="1">
    <citation type="submission" date="2023-05" db="EMBL/GenBank/DDBJ databases">
        <authorList>
            <person name="Zhang X."/>
        </authorList>
    </citation>
    <scope>NUCLEOTIDE SEQUENCE</scope>
    <source>
        <strain evidence="1">BD1B2-1</strain>
    </source>
</reference>
<proteinExistence type="predicted"/>
<name>A0AAE3R4S0_9BACT</name>
<evidence type="ECO:0000313" key="1">
    <source>
        <dbReference type="EMBL" id="MDJ1500647.1"/>
    </source>
</evidence>
<keyword evidence="2" id="KW-1185">Reference proteome</keyword>
<dbReference type="Proteomes" id="UP001232063">
    <property type="component" value="Unassembled WGS sequence"/>
</dbReference>
<dbReference type="RefSeq" id="WP_314510170.1">
    <property type="nucleotide sequence ID" value="NZ_JASJOU010000002.1"/>
</dbReference>
<dbReference type="AlphaFoldDB" id="A0AAE3R4S0"/>